<evidence type="ECO:0000313" key="20">
    <source>
        <dbReference type="EMBL" id="KAF6357839.1"/>
    </source>
</evidence>
<name>A0A7J7Y7D9_PIPKU</name>
<sequence length="2196" mass="237561">MDCSPKQERLAQFQLGPEILAENRICRTCDWYPGSAKNVLYWEGHLSPVLLNTNEERSFSGNRPSCALTRSWTRPRAPSSSEPPGPGAGAPHQCLPGSPGSPLPSQLSHHVSGTESIEKSTWHERMTDSGGPQRRTLCFLSTLLSQKVPEKSDTVLRCIISGQPKPEITWYKNGQTIEEGDIISSYEFFENQYIYVLHLYGCTQSDAAIYQISAKNSDGMICCSASIEVECASKNAQLTPNPQDDGDAGWKRETQTQEQKSPSGTDEDVYRLGTAQSTLPKLTDGALNNDEDPHSSHENLKAQKYISASLPLSEAATSICPGDRAPADEQASPQVSSTDSESDYELCPEITLTYTEEFSDDDLEYLECSDVMTDYSNAVWQRHLEGTECVFLLESDDEEVELSKYCLGECEPFFSEMGCGPRVSDNTGQMLASAGFSGDHSRSQGVRIRRLRASTPSPPAPHTGMTLTLGSHEDGTSTVTEQGRYKRPTASAENDYPGIQGETRDSHPAGAEPASDNLLTMDKAGACREVKCLSDELEKPGMNQSLETVPEDKVGEKDLQSKSSSEKPARARRPGTKGKPKKRSPSLEDSAAEGTLNHLSPQEPSKQPLAQSDKQESLHAREEAPDLNSQAPAEGTLPLQAEQDSRRLQTPPGAPTQEGSPNSEGHEVQVNDLFEASWAPEQSDHPQVQNQEPVKERLSLSPKPAFSEPAGEESAFTGTTTDAFPNLGGADEENASSTQYLEIESCTQGPQHEEKQDREDNSPGHSWEDPGHELNLPDANHTTMSPCELSVHLPQEGSDGPREPEALSVASPASEDIAPTLGAVCHGPGGREAECLIEYLEAGHQGTGDTMDTSAGAPVRKYSPQEICSMDLELVEGQNQVPDLCVPDDKTLDVVLQTQGSEPPQSTDKSNSGRDSVVLPAPSNALAWDISQKVSEGSTGEHPAKVEHSTSTQASTGQERLSPSISGGLEERQPLSSENSLVRCTEGDESSSTSASDATDTPAHHSSIVMFPQEKPTALTATPECLQVIRENENTPVGTIATKVHSAKYLPVSIAENSHADGPEERSVQVPDGNIFQLPSNVQQGHVLNGSATESPKELCMAPSGPGVLVCAPPPPEGDSCSTSPLQIGNQAGDKSQTVGRTDQRSPGENFQEKGSETTQSIQLESLTHQGSFSKDNFQESWPMTSAAQGETDLLPLDQSSANSTEERRQSSGLGPSVSVVATAAVEDDSRAISALPLSESCLEGSKESGPAHWEVGNKPKTMTPEASVSEVWPPTQLTASECEESEAGDKTPAEVWAVGAMLKAGAAGPELDPSEPTGSAAGPQVEAGSALAKDREIYVGRKPARRTHWSCLSSQYLRQPRFLESSVDPVDDGVTDLPSEASKTGQQETVSNVSQSQEENQLGVDHPAFFTQFLPRPEILESSVDPVDELSVVEWARLEIQELSDSTLGVVREKSQLDAGSLGQRVEVQPIISPVPCPQQSGETIPSENSTNRSQEASERGEAEHSQHDKAKGQLQPAVLQGPSLDEGGVTVPGGQSRSQAQEGLERSTGEAEQSKKDEAGAASPTLPLPSALAVLTQASVGADTDNAEGQIHNVPENHLVEPRNHQHAFSDSKEKGERECECGKHLPSPGGLTQLPLTSSPEGNITALPISHRIEEPEIEAPQSGEAKPTRASSSSAVTLALVLGERASETAPQTLQDPWHLGPTPGRGRKSGERRLRHMAAQTGRSPGPAWEEAKKKQEVTGSGHLTEGVKRKILSKVAALRLRLEERENTRKNGSFPKKIPKLDTSVSRTDENKDPKKPACKREGKAPVLLKKIQAEMFPDHSGNVRLSCQFAEIHEDSTIWWTKDSISIAQVQRSAGDNSIVSLTIIQASQKDQGLYHCCIKNSYGKVTAEFNLTTEVLKQLSSHQDIKGCEEIEFSQLIFREDFLRDSYFGDRLRGQIATEELHFGEGVHRKAFRSKVMQGLMPIFQPGHACVLKVHNAVAYGTRNNDELVQRNYNLAAQECYVQNTARHYAKIYAAEAQPLEGFGEVPEIIPIFLIHRPENNIPYATVEEELIGEFVKYSIRDGKEINFSRRESEAGQKCCTFQHWVYQKTGGGLLVTDMQGVGMKLTDVGIATLAKGYKGFKGNCPMTFIDQFKALHQCNKYCKMLGLKSLQNNNQRQKKPSATKGKSPSNSTTAKKTASGTPADKKT</sequence>
<evidence type="ECO:0000256" key="4">
    <source>
        <dbReference type="ARBA" id="ARBA00022475"/>
    </source>
</evidence>
<feature type="compositionally biased region" description="Polar residues" evidence="17">
    <location>
        <begin position="1382"/>
        <end position="1400"/>
    </location>
</feature>
<comment type="function">
    <text evidence="14">Protein kinase that recognizes phosphorylation sites in which the surrounding peptides have an alpha-helical conformation. Regulates cardiac development and cardiomyocyte differentiation by negatively regulating Wnt/beta-catenin signaling.</text>
</comment>
<dbReference type="GO" id="GO:0005524">
    <property type="term" value="F:ATP binding"/>
    <property type="evidence" value="ECO:0007669"/>
    <property type="project" value="InterPro"/>
</dbReference>
<organism evidence="20 21">
    <name type="scientific">Pipistrellus kuhlii</name>
    <name type="common">Kuhl's pipistrelle</name>
    <dbReference type="NCBI Taxonomy" id="59472"/>
    <lineage>
        <taxon>Eukaryota</taxon>
        <taxon>Metazoa</taxon>
        <taxon>Chordata</taxon>
        <taxon>Craniata</taxon>
        <taxon>Vertebrata</taxon>
        <taxon>Euteleostomi</taxon>
        <taxon>Mammalia</taxon>
        <taxon>Eutheria</taxon>
        <taxon>Laurasiatheria</taxon>
        <taxon>Chiroptera</taxon>
        <taxon>Yangochiroptera</taxon>
        <taxon>Vespertilionidae</taxon>
        <taxon>Pipistrellus</taxon>
    </lineage>
</organism>
<evidence type="ECO:0000256" key="7">
    <source>
        <dbReference type="ARBA" id="ARBA00022737"/>
    </source>
</evidence>
<feature type="compositionally biased region" description="Basic and acidic residues" evidence="17">
    <location>
        <begin position="1545"/>
        <end position="1561"/>
    </location>
</feature>
<dbReference type="Gene3D" id="2.60.40.10">
    <property type="entry name" value="Immunoglobulins"/>
    <property type="match status" value="2"/>
</dbReference>
<accession>A0A7J7Y7D9</accession>
<comment type="catalytic activity">
    <reaction evidence="13">
        <text>L-seryl-[protein] + ATP = O-phospho-L-seryl-[protein] + ADP + H(+)</text>
        <dbReference type="Rhea" id="RHEA:17989"/>
        <dbReference type="Rhea" id="RHEA-COMP:9863"/>
        <dbReference type="Rhea" id="RHEA-COMP:11604"/>
        <dbReference type="ChEBI" id="CHEBI:15378"/>
        <dbReference type="ChEBI" id="CHEBI:29999"/>
        <dbReference type="ChEBI" id="CHEBI:30616"/>
        <dbReference type="ChEBI" id="CHEBI:83421"/>
        <dbReference type="ChEBI" id="CHEBI:456216"/>
        <dbReference type="EC" id="2.7.11.1"/>
    </reaction>
</comment>
<gene>
    <name evidence="20" type="ORF">mPipKuh1_000609</name>
</gene>
<dbReference type="InterPro" id="IPR003598">
    <property type="entry name" value="Ig_sub2"/>
</dbReference>
<feature type="region of interest" description="Disordered" evidence="17">
    <location>
        <begin position="236"/>
        <end position="270"/>
    </location>
</feature>
<dbReference type="SMART" id="SM00811">
    <property type="entry name" value="Alpha_kinase"/>
    <property type="match status" value="1"/>
</dbReference>
<dbReference type="InterPro" id="IPR013783">
    <property type="entry name" value="Ig-like_fold"/>
</dbReference>
<keyword evidence="11" id="KW-0393">Immunoglobulin domain</keyword>
<feature type="compositionally biased region" description="Polar residues" evidence="17">
    <location>
        <begin position="899"/>
        <end position="914"/>
    </location>
</feature>
<proteinExistence type="inferred from homology"/>
<feature type="compositionally biased region" description="Basic and acidic residues" evidence="17">
    <location>
        <begin position="116"/>
        <end position="127"/>
    </location>
</feature>
<comment type="caution">
    <text evidence="20">The sequence shown here is derived from an EMBL/GenBank/DDBJ whole genome shotgun (WGS) entry which is preliminary data.</text>
</comment>
<evidence type="ECO:0000259" key="19">
    <source>
        <dbReference type="PROSITE" id="PS51158"/>
    </source>
</evidence>
<feature type="compositionally biased region" description="Basic and acidic residues" evidence="17">
    <location>
        <begin position="1142"/>
        <end position="1156"/>
    </location>
</feature>
<dbReference type="PROSITE" id="PS51158">
    <property type="entry name" value="ALPHA_KINASE"/>
    <property type="match status" value="1"/>
</dbReference>
<evidence type="ECO:0000256" key="10">
    <source>
        <dbReference type="ARBA" id="ARBA00023157"/>
    </source>
</evidence>
<feature type="region of interest" description="Disordered" evidence="17">
    <location>
        <begin position="1472"/>
        <end position="1568"/>
    </location>
</feature>
<feature type="region of interest" description="Disordered" evidence="17">
    <location>
        <begin position="57"/>
        <end position="133"/>
    </location>
</feature>
<dbReference type="InterPro" id="IPR011009">
    <property type="entry name" value="Kinase-like_dom_sf"/>
</dbReference>
<keyword evidence="4" id="KW-1003">Cell membrane</keyword>
<evidence type="ECO:0000256" key="11">
    <source>
        <dbReference type="ARBA" id="ARBA00023319"/>
    </source>
</evidence>
<evidence type="ECO:0000256" key="9">
    <source>
        <dbReference type="ARBA" id="ARBA00023136"/>
    </source>
</evidence>
<feature type="compositionally biased region" description="Polar residues" evidence="17">
    <location>
        <begin position="1120"/>
        <end position="1141"/>
    </location>
</feature>
<feature type="region of interest" description="Disordered" evidence="17">
    <location>
        <begin position="317"/>
        <end position="343"/>
    </location>
</feature>
<feature type="compositionally biased region" description="Polar residues" evidence="17">
    <location>
        <begin position="2173"/>
        <end position="2189"/>
    </location>
</feature>
<feature type="compositionally biased region" description="Polar residues" evidence="17">
    <location>
        <begin position="59"/>
        <end position="72"/>
    </location>
</feature>
<evidence type="ECO:0000313" key="21">
    <source>
        <dbReference type="Proteomes" id="UP000558488"/>
    </source>
</evidence>
<feature type="region of interest" description="Disordered" evidence="17">
    <location>
        <begin position="1307"/>
        <end position="1330"/>
    </location>
</feature>
<feature type="compositionally biased region" description="Basic and acidic residues" evidence="17">
    <location>
        <begin position="550"/>
        <end position="569"/>
    </location>
</feature>
<dbReference type="CDD" id="cd16974">
    <property type="entry name" value="Alpha_kinase_ALPK2"/>
    <property type="match status" value="1"/>
</dbReference>
<feature type="region of interest" description="Disordered" evidence="17">
    <location>
        <begin position="1773"/>
        <end position="1808"/>
    </location>
</feature>
<keyword evidence="10" id="KW-1015">Disulfide bond</keyword>
<evidence type="ECO:0000256" key="6">
    <source>
        <dbReference type="ARBA" id="ARBA00022679"/>
    </source>
</evidence>
<feature type="domain" description="Alpha-type protein kinase" evidence="19">
    <location>
        <begin position="1927"/>
        <end position="2159"/>
    </location>
</feature>
<dbReference type="InterPro" id="IPR013098">
    <property type="entry name" value="Ig_I-set"/>
</dbReference>
<feature type="region of interest" description="Disordered" evidence="17">
    <location>
        <begin position="1368"/>
        <end position="1400"/>
    </location>
</feature>
<feature type="region of interest" description="Disordered" evidence="17">
    <location>
        <begin position="451"/>
        <end position="516"/>
    </location>
</feature>
<protein>
    <recommendedName>
        <fullName evidence="15">Alpha-protein kinase 2</fullName>
        <ecNumber evidence="3">2.7.11.1</ecNumber>
    </recommendedName>
    <alternativeName>
        <fullName evidence="16">Heart alpha-protein kinase</fullName>
    </alternativeName>
</protein>
<dbReference type="SMART" id="SM00408">
    <property type="entry name" value="IGc2"/>
    <property type="match status" value="2"/>
</dbReference>
<feature type="compositionally biased region" description="Low complexity" evidence="17">
    <location>
        <begin position="89"/>
        <end position="108"/>
    </location>
</feature>
<dbReference type="PANTHER" id="PTHR47091">
    <property type="entry name" value="ALPHA-PROTEIN KINASE 2-RELATED"/>
    <property type="match status" value="1"/>
</dbReference>
<evidence type="ECO:0000256" key="15">
    <source>
        <dbReference type="ARBA" id="ARBA00073273"/>
    </source>
</evidence>
<evidence type="ECO:0000256" key="8">
    <source>
        <dbReference type="ARBA" id="ARBA00022777"/>
    </source>
</evidence>
<feature type="compositionally biased region" description="Basic residues" evidence="17">
    <location>
        <begin position="570"/>
        <end position="584"/>
    </location>
</feature>
<feature type="compositionally biased region" description="Basic and acidic residues" evidence="17">
    <location>
        <begin position="1793"/>
        <end position="1808"/>
    </location>
</feature>
<feature type="compositionally biased region" description="Basic and acidic residues" evidence="17">
    <location>
        <begin position="613"/>
        <end position="624"/>
    </location>
</feature>
<feature type="compositionally biased region" description="Low complexity" evidence="17">
    <location>
        <begin position="990"/>
        <end position="1001"/>
    </location>
</feature>
<feature type="compositionally biased region" description="Polar residues" evidence="17">
    <location>
        <begin position="597"/>
        <end position="612"/>
    </location>
</feature>
<evidence type="ECO:0000256" key="2">
    <source>
        <dbReference type="ARBA" id="ARBA00008651"/>
    </source>
</evidence>
<keyword evidence="21" id="KW-1185">Reference proteome</keyword>
<dbReference type="GO" id="GO:0004674">
    <property type="term" value="F:protein serine/threonine kinase activity"/>
    <property type="evidence" value="ECO:0007669"/>
    <property type="project" value="UniProtKB-KW"/>
</dbReference>
<keyword evidence="8 20" id="KW-0418">Kinase</keyword>
<evidence type="ECO:0000256" key="13">
    <source>
        <dbReference type="ARBA" id="ARBA00048679"/>
    </source>
</evidence>
<dbReference type="EC" id="2.7.11.1" evidence="3"/>
<dbReference type="InterPro" id="IPR004166">
    <property type="entry name" value="a-kinase_dom"/>
</dbReference>
<feature type="compositionally biased region" description="Polar residues" evidence="17">
    <location>
        <begin position="735"/>
        <end position="750"/>
    </location>
</feature>
<keyword evidence="5" id="KW-0723">Serine/threonine-protein kinase</keyword>
<dbReference type="InterPro" id="IPR036179">
    <property type="entry name" value="Ig-like_dom_sf"/>
</dbReference>
<feature type="region of interest" description="Disordered" evidence="17">
    <location>
        <begin position="538"/>
        <end position="813"/>
    </location>
</feature>
<feature type="compositionally biased region" description="Polar residues" evidence="17">
    <location>
        <begin position="949"/>
        <end position="965"/>
    </location>
</feature>
<dbReference type="FunFam" id="3.20.200.10:FF:000005">
    <property type="entry name" value="Alpha-protein kinase 2"/>
    <property type="match status" value="1"/>
</dbReference>
<dbReference type="Pfam" id="PF07679">
    <property type="entry name" value="I-set"/>
    <property type="match status" value="2"/>
</dbReference>
<dbReference type="GO" id="GO:0016323">
    <property type="term" value="C:basolateral plasma membrane"/>
    <property type="evidence" value="ECO:0007669"/>
    <property type="project" value="UniProtKB-SubCell"/>
</dbReference>
<feature type="domain" description="Ig-like" evidence="18">
    <location>
        <begin position="1812"/>
        <end position="1900"/>
    </location>
</feature>
<evidence type="ECO:0000256" key="16">
    <source>
        <dbReference type="ARBA" id="ARBA00080408"/>
    </source>
</evidence>
<feature type="region of interest" description="Disordered" evidence="17">
    <location>
        <begin position="2161"/>
        <end position="2196"/>
    </location>
</feature>
<dbReference type="SUPFAM" id="SSF56112">
    <property type="entry name" value="Protein kinase-like (PK-like)"/>
    <property type="match status" value="1"/>
</dbReference>
<dbReference type="SUPFAM" id="SSF48726">
    <property type="entry name" value="Immunoglobulin"/>
    <property type="match status" value="2"/>
</dbReference>
<feature type="domain" description="Ig-like" evidence="18">
    <location>
        <begin position="132"/>
        <end position="239"/>
    </location>
</feature>
<dbReference type="Proteomes" id="UP000558488">
    <property type="component" value="Unassembled WGS sequence"/>
</dbReference>
<feature type="compositionally biased region" description="Basic and acidic residues" evidence="17">
    <location>
        <begin position="751"/>
        <end position="772"/>
    </location>
</feature>
<keyword evidence="6" id="KW-0808">Transferase</keyword>
<dbReference type="PROSITE" id="PS50835">
    <property type="entry name" value="IG_LIKE"/>
    <property type="match status" value="2"/>
</dbReference>
<comment type="similarity">
    <text evidence="2">Belongs to the protein kinase superfamily. Alpha-type protein kinase family. ALPK subfamily.</text>
</comment>
<dbReference type="PANTHER" id="PTHR47091:SF2">
    <property type="entry name" value="ALPHA-PROTEIN KINASE 2"/>
    <property type="match status" value="1"/>
</dbReference>
<feature type="region of interest" description="Disordered" evidence="17">
    <location>
        <begin position="899"/>
        <end position="1003"/>
    </location>
</feature>
<feature type="region of interest" description="Disordered" evidence="17">
    <location>
        <begin position="1242"/>
        <end position="1272"/>
    </location>
</feature>
<dbReference type="InterPro" id="IPR003599">
    <property type="entry name" value="Ig_sub"/>
</dbReference>
<evidence type="ECO:0000256" key="5">
    <source>
        <dbReference type="ARBA" id="ARBA00022527"/>
    </source>
</evidence>
<comment type="subcellular location">
    <subcellularLocation>
        <location evidence="1">Basolateral cell membrane</location>
    </subcellularLocation>
</comment>
<comment type="catalytic activity">
    <reaction evidence="12">
        <text>L-threonyl-[protein] + ATP = O-phospho-L-threonyl-[protein] + ADP + H(+)</text>
        <dbReference type="Rhea" id="RHEA:46608"/>
        <dbReference type="Rhea" id="RHEA-COMP:11060"/>
        <dbReference type="Rhea" id="RHEA-COMP:11605"/>
        <dbReference type="ChEBI" id="CHEBI:15378"/>
        <dbReference type="ChEBI" id="CHEBI:30013"/>
        <dbReference type="ChEBI" id="CHEBI:30616"/>
        <dbReference type="ChEBI" id="CHEBI:61977"/>
        <dbReference type="ChEBI" id="CHEBI:456216"/>
        <dbReference type="EC" id="2.7.11.1"/>
    </reaction>
</comment>
<feature type="compositionally biased region" description="Polar residues" evidence="17">
    <location>
        <begin position="1479"/>
        <end position="1496"/>
    </location>
</feature>
<evidence type="ECO:0000256" key="14">
    <source>
        <dbReference type="ARBA" id="ARBA00059647"/>
    </source>
</evidence>
<evidence type="ECO:0000256" key="3">
    <source>
        <dbReference type="ARBA" id="ARBA00012513"/>
    </source>
</evidence>
<dbReference type="InterPro" id="IPR007110">
    <property type="entry name" value="Ig-like_dom"/>
</dbReference>
<dbReference type="Pfam" id="PF02816">
    <property type="entry name" value="Alpha_kinase"/>
    <property type="match status" value="1"/>
</dbReference>
<evidence type="ECO:0000256" key="12">
    <source>
        <dbReference type="ARBA" id="ARBA00047899"/>
    </source>
</evidence>
<evidence type="ECO:0000256" key="17">
    <source>
        <dbReference type="SAM" id="MobiDB-lite"/>
    </source>
</evidence>
<evidence type="ECO:0000259" key="18">
    <source>
        <dbReference type="PROSITE" id="PS50835"/>
    </source>
</evidence>
<dbReference type="FunFam" id="2.60.40.10:FF:000032">
    <property type="entry name" value="palladin isoform X1"/>
    <property type="match status" value="1"/>
</dbReference>
<dbReference type="SMART" id="SM00409">
    <property type="entry name" value="IG"/>
    <property type="match status" value="2"/>
</dbReference>
<reference evidence="20 21" key="1">
    <citation type="journal article" date="2020" name="Nature">
        <title>Six reference-quality genomes reveal evolution of bat adaptations.</title>
        <authorList>
            <person name="Jebb D."/>
            <person name="Huang Z."/>
            <person name="Pippel M."/>
            <person name="Hughes G.M."/>
            <person name="Lavrichenko K."/>
            <person name="Devanna P."/>
            <person name="Winkler S."/>
            <person name="Jermiin L.S."/>
            <person name="Skirmuntt E.C."/>
            <person name="Katzourakis A."/>
            <person name="Burkitt-Gray L."/>
            <person name="Ray D.A."/>
            <person name="Sullivan K.A.M."/>
            <person name="Roscito J.G."/>
            <person name="Kirilenko B.M."/>
            <person name="Davalos L.M."/>
            <person name="Corthals A.P."/>
            <person name="Power M.L."/>
            <person name="Jones G."/>
            <person name="Ransome R.D."/>
            <person name="Dechmann D.K.N."/>
            <person name="Locatelli A.G."/>
            <person name="Puechmaille S.J."/>
            <person name="Fedrigo O."/>
            <person name="Jarvis E.D."/>
            <person name="Hiller M."/>
            <person name="Vernes S.C."/>
            <person name="Myers E.W."/>
            <person name="Teeling E.C."/>
        </authorList>
    </citation>
    <scope>NUCLEOTIDE SEQUENCE [LARGE SCALE GENOMIC DNA]</scope>
    <source>
        <strain evidence="20">MPipKuh1</strain>
        <tissue evidence="20">Flight muscle</tissue>
    </source>
</reference>
<dbReference type="Gene3D" id="3.20.200.10">
    <property type="entry name" value="MHCK/EF2 kinase"/>
    <property type="match status" value="1"/>
</dbReference>
<dbReference type="CDD" id="cd00096">
    <property type="entry name" value="Ig"/>
    <property type="match status" value="1"/>
</dbReference>
<feature type="region of interest" description="Disordered" evidence="17">
    <location>
        <begin position="1691"/>
        <end position="1718"/>
    </location>
</feature>
<feature type="compositionally biased region" description="Basic and acidic residues" evidence="17">
    <location>
        <begin position="1497"/>
        <end position="1513"/>
    </location>
</feature>
<dbReference type="EMBL" id="JACAGB010000006">
    <property type="protein sequence ID" value="KAF6357839.1"/>
    <property type="molecule type" value="Genomic_DNA"/>
</dbReference>
<keyword evidence="9" id="KW-0472">Membrane</keyword>
<evidence type="ECO:0000256" key="1">
    <source>
        <dbReference type="ARBA" id="ARBA00004187"/>
    </source>
</evidence>
<keyword evidence="7" id="KW-0677">Repeat</keyword>
<feature type="region of interest" description="Disordered" evidence="17">
    <location>
        <begin position="1111"/>
        <end position="1160"/>
    </location>
</feature>